<keyword evidence="3" id="KW-0732">Signal</keyword>
<accession>A0ABU0IAX2</accession>
<dbReference type="InterPro" id="IPR009009">
    <property type="entry name" value="RlpA-like_DPBB"/>
</dbReference>
<reference evidence="6 7" key="1">
    <citation type="submission" date="2023-07" db="EMBL/GenBank/DDBJ databases">
        <title>Genomic Encyclopedia of Type Strains, Phase IV (KMG-IV): sequencing the most valuable type-strain genomes for metagenomic binning, comparative biology and taxonomic classification.</title>
        <authorList>
            <person name="Goeker M."/>
        </authorList>
    </citation>
    <scope>NUCLEOTIDE SEQUENCE [LARGE SCALE GENOMIC DNA]</scope>
    <source>
        <strain evidence="6 7">DSM 100301</strain>
    </source>
</reference>
<dbReference type="InterPro" id="IPR036908">
    <property type="entry name" value="RlpA-like_sf"/>
</dbReference>
<dbReference type="CDD" id="cd22268">
    <property type="entry name" value="DPBB_RlpA-like"/>
    <property type="match status" value="1"/>
</dbReference>
<comment type="similarity">
    <text evidence="3 4">Belongs to the RlpA family.</text>
</comment>
<evidence type="ECO:0000259" key="5">
    <source>
        <dbReference type="Pfam" id="PF03330"/>
    </source>
</evidence>
<comment type="caution">
    <text evidence="6">The sequence shown here is derived from an EMBL/GenBank/DDBJ whole genome shotgun (WGS) entry which is preliminary data.</text>
</comment>
<comment type="function">
    <text evidence="3">Lytic transglycosylase with a strong preference for naked glycan strands that lack stem peptides.</text>
</comment>
<feature type="chain" id="PRO_5044901287" description="Endolytic peptidoglycan transglycosylase RlpA" evidence="3">
    <location>
        <begin position="28"/>
        <end position="120"/>
    </location>
</feature>
<keyword evidence="7" id="KW-1185">Reference proteome</keyword>
<dbReference type="EMBL" id="JAUSWH010000004">
    <property type="protein sequence ID" value="MDQ0455351.1"/>
    <property type="molecule type" value="Genomic_DNA"/>
</dbReference>
<evidence type="ECO:0000313" key="7">
    <source>
        <dbReference type="Proteomes" id="UP001235269"/>
    </source>
</evidence>
<dbReference type="PANTHER" id="PTHR34183">
    <property type="entry name" value="ENDOLYTIC PEPTIDOGLYCAN TRANSGLYCOSYLASE RLPA"/>
    <property type="match status" value="1"/>
</dbReference>
<dbReference type="EC" id="4.2.2.-" evidence="3"/>
<evidence type="ECO:0000256" key="4">
    <source>
        <dbReference type="RuleBase" id="RU003495"/>
    </source>
</evidence>
<proteinExistence type="inferred from homology"/>
<keyword evidence="2 3" id="KW-0961">Cell wall biogenesis/degradation</keyword>
<organism evidence="6 7">
    <name type="scientific">Rhizobium paknamense</name>
    <dbReference type="NCBI Taxonomy" id="1206817"/>
    <lineage>
        <taxon>Bacteria</taxon>
        <taxon>Pseudomonadati</taxon>
        <taxon>Pseudomonadota</taxon>
        <taxon>Alphaproteobacteria</taxon>
        <taxon>Hyphomicrobiales</taxon>
        <taxon>Rhizobiaceae</taxon>
        <taxon>Rhizobium/Agrobacterium group</taxon>
        <taxon>Rhizobium</taxon>
    </lineage>
</organism>
<protein>
    <recommendedName>
        <fullName evidence="3">Endolytic peptidoglycan transglycosylase RlpA</fullName>
        <ecNumber evidence="3">4.2.2.-</ecNumber>
    </recommendedName>
</protein>
<evidence type="ECO:0000256" key="2">
    <source>
        <dbReference type="ARBA" id="ARBA00023316"/>
    </source>
</evidence>
<dbReference type="Gene3D" id="2.40.40.10">
    <property type="entry name" value="RlpA-like domain"/>
    <property type="match status" value="1"/>
</dbReference>
<dbReference type="InterPro" id="IPR034718">
    <property type="entry name" value="RlpA"/>
</dbReference>
<dbReference type="PANTHER" id="PTHR34183:SF8">
    <property type="entry name" value="ENDOLYTIC PEPTIDOGLYCAN TRANSGLYCOSYLASE RLPA-RELATED"/>
    <property type="match status" value="1"/>
</dbReference>
<gene>
    <name evidence="3" type="primary">rlpA</name>
    <name evidence="6" type="ORF">QO005_001685</name>
</gene>
<dbReference type="InterPro" id="IPR012997">
    <property type="entry name" value="RplA"/>
</dbReference>
<dbReference type="Pfam" id="PF03330">
    <property type="entry name" value="DPBB_1"/>
    <property type="match status" value="1"/>
</dbReference>
<dbReference type="Proteomes" id="UP001235269">
    <property type="component" value="Unassembled WGS sequence"/>
</dbReference>
<dbReference type="NCBIfam" id="TIGR00413">
    <property type="entry name" value="rlpA"/>
    <property type="match status" value="1"/>
</dbReference>
<feature type="domain" description="RlpA-like protein double-psi beta-barrel" evidence="5">
    <location>
        <begin position="29"/>
        <end position="116"/>
    </location>
</feature>
<dbReference type="HAMAP" id="MF_02071">
    <property type="entry name" value="RlpA"/>
    <property type="match status" value="1"/>
</dbReference>
<keyword evidence="1 3" id="KW-0456">Lyase</keyword>
<dbReference type="RefSeq" id="WP_370878026.1">
    <property type="nucleotide sequence ID" value="NZ_JAUSWH010000004.1"/>
</dbReference>
<dbReference type="SUPFAM" id="SSF50685">
    <property type="entry name" value="Barwin-like endoglucanases"/>
    <property type="match status" value="1"/>
</dbReference>
<name>A0ABU0IAX2_9HYPH</name>
<sequence length="120" mass="12362" precursor="true">MAKKAGSIMTAVSIATVLGLTPFTAFAGTTCGGASWYALGSRTASGERMNPTTLTAAHKSLPFGSKVKVTNRNNGRTVVVRINDRGPYTHGRVLDLSKAAAADIGMIGSGTAKVCYELIG</sequence>
<keyword evidence="6" id="KW-0449">Lipoprotein</keyword>
<feature type="signal peptide" evidence="3">
    <location>
        <begin position="1"/>
        <end position="27"/>
    </location>
</feature>
<evidence type="ECO:0000256" key="1">
    <source>
        <dbReference type="ARBA" id="ARBA00023239"/>
    </source>
</evidence>
<evidence type="ECO:0000256" key="3">
    <source>
        <dbReference type="HAMAP-Rule" id="MF_02071"/>
    </source>
</evidence>
<evidence type="ECO:0000313" key="6">
    <source>
        <dbReference type="EMBL" id="MDQ0455351.1"/>
    </source>
</evidence>